<dbReference type="GO" id="GO:0015628">
    <property type="term" value="P:protein secretion by the type II secretion system"/>
    <property type="evidence" value="ECO:0007669"/>
    <property type="project" value="InterPro"/>
</dbReference>
<dbReference type="GO" id="GO:0043107">
    <property type="term" value="P:type IV pilus-dependent motility"/>
    <property type="evidence" value="ECO:0007669"/>
    <property type="project" value="TreeGrafter"/>
</dbReference>
<dbReference type="Pfam" id="PF07963">
    <property type="entry name" value="N_methyl"/>
    <property type="match status" value="1"/>
</dbReference>
<dbReference type="InterPro" id="IPR012902">
    <property type="entry name" value="N_methyl_site"/>
</dbReference>
<dbReference type="InterPro" id="IPR045584">
    <property type="entry name" value="Pilin-like"/>
</dbReference>
<keyword evidence="3" id="KW-0488">Methylation</keyword>
<protein>
    <submittedName>
        <fullName evidence="6 7">Type IV pilin</fullName>
    </submittedName>
</protein>
<gene>
    <name evidence="6" type="primary">pilA</name>
</gene>
<dbReference type="GO" id="GO:0015627">
    <property type="term" value="C:type II protein secretion system complex"/>
    <property type="evidence" value="ECO:0007669"/>
    <property type="project" value="InterPro"/>
</dbReference>
<dbReference type="Pfam" id="PF00114">
    <property type="entry name" value="Pilin"/>
    <property type="match status" value="1"/>
</dbReference>
<evidence type="ECO:0000256" key="3">
    <source>
        <dbReference type="ARBA" id="ARBA00022481"/>
    </source>
</evidence>
<comment type="similarity">
    <text evidence="1 4">Belongs to the N-Me-Phe pilin family.</text>
</comment>
<dbReference type="EMBL" id="HQ442311">
    <property type="protein sequence ID" value="AEB33780.1"/>
    <property type="molecule type" value="Genomic_DNA"/>
</dbReference>
<evidence type="ECO:0000313" key="6">
    <source>
        <dbReference type="EMBL" id="AAV33390.1"/>
    </source>
</evidence>
<dbReference type="EMBL" id="HQ442315">
    <property type="protein sequence ID" value="AEB33784.1"/>
    <property type="molecule type" value="Genomic_DNA"/>
</dbReference>
<dbReference type="EMBL" id="AY647185">
    <property type="protein sequence ID" value="AAV33390.1"/>
    <property type="molecule type" value="Genomic_DNA"/>
</dbReference>
<dbReference type="EMBL" id="HQ442312">
    <property type="protein sequence ID" value="AEB33781.1"/>
    <property type="molecule type" value="Genomic_DNA"/>
</dbReference>
<name>Q5URQ8_MORCA</name>
<comment type="subunit">
    <text evidence="2">The pili are polar flexible filaments of about 5.4 nanometers diameter and 2.5 micrometers average length; they consist of only a single polypeptide chain arranged in a helical configuration of five subunits per turn in the assembled pilus.</text>
</comment>
<keyword evidence="5" id="KW-0812">Transmembrane</keyword>
<reference evidence="7" key="2">
    <citation type="submission" date="2010-10" db="EMBL/GenBank/DDBJ databases">
        <authorList>
            <person name="Luke N.R."/>
            <person name="Sauberan S.L."/>
            <person name="Campagnari A."/>
        </authorList>
    </citation>
    <scope>NUCLEOTIDE SEQUENCE</scope>
    <source>
        <strain evidence="7">039HF</strain>
        <strain evidence="8">084HF</strain>
        <strain evidence="9">51P9</strain>
        <strain evidence="11">7565</strain>
        <strain evidence="10">81P26</strain>
    </source>
</reference>
<proteinExistence type="inferred from homology"/>
<reference evidence="6" key="1">
    <citation type="journal article" date="2004" name="Infect. Immun.">
        <title>Expression of type IV pili by Moraxella catarrhalis is essential for natural competence and is affected by iron limitation.</title>
        <authorList>
            <person name="Luke N.R."/>
            <person name="Howlett A.J."/>
            <person name="Shao J."/>
            <person name="Campagnari A.A."/>
        </authorList>
    </citation>
    <scope>NUCLEOTIDE SEQUENCE</scope>
    <source>
        <strain evidence="6">7169</strain>
    </source>
</reference>
<dbReference type="RefSeq" id="WP_003658991.1">
    <property type="nucleotide sequence ID" value="NZ_CP018059.1"/>
</dbReference>
<dbReference type="InterPro" id="IPR000983">
    <property type="entry name" value="Bac_GSPG_pilin"/>
</dbReference>
<dbReference type="PRINTS" id="PR00813">
    <property type="entry name" value="BCTERIALGSPG"/>
</dbReference>
<dbReference type="GeneID" id="66586148"/>
<accession>Q5URQ8</accession>
<sequence length="150" mass="16603">MKAQQGFTLIELMIVMLIIGVLAMFAIPQYQKRVVTAQVNRVMMETSQLRTAVEMCLLQGLKTEGCKADTINSDLMQDNKPTVTLPNEGNTESTIKAVFSGNAASVLHNKHLTWKHIPKDGWECETDVDDDFRPKGCKSSTTTSQATPKT</sequence>
<keyword evidence="5" id="KW-0472">Membrane</keyword>
<evidence type="ECO:0000313" key="11">
    <source>
        <dbReference type="EMBL" id="AEB33784.1"/>
    </source>
</evidence>
<evidence type="ECO:0000313" key="7">
    <source>
        <dbReference type="EMBL" id="AEB33769.1"/>
    </source>
</evidence>
<dbReference type="PROSITE" id="PS00409">
    <property type="entry name" value="PROKAR_NTER_METHYL"/>
    <property type="match status" value="1"/>
</dbReference>
<evidence type="ECO:0000256" key="1">
    <source>
        <dbReference type="ARBA" id="ARBA00005233"/>
    </source>
</evidence>
<keyword evidence="4" id="KW-0281">Fimbrium</keyword>
<dbReference type="GO" id="GO:0044096">
    <property type="term" value="C:type IV pilus"/>
    <property type="evidence" value="ECO:0007669"/>
    <property type="project" value="TreeGrafter"/>
</dbReference>
<evidence type="ECO:0000313" key="9">
    <source>
        <dbReference type="EMBL" id="AEB33780.1"/>
    </source>
</evidence>
<dbReference type="EMBL" id="HQ442302">
    <property type="protein sequence ID" value="AEB33771.1"/>
    <property type="molecule type" value="Genomic_DNA"/>
</dbReference>
<feature type="transmembrane region" description="Helical" evidence="5">
    <location>
        <begin position="6"/>
        <end position="27"/>
    </location>
</feature>
<dbReference type="EMBL" id="HQ442300">
    <property type="protein sequence ID" value="AEB33769.1"/>
    <property type="molecule type" value="Genomic_DNA"/>
</dbReference>
<dbReference type="GO" id="GO:0007155">
    <property type="term" value="P:cell adhesion"/>
    <property type="evidence" value="ECO:0007669"/>
    <property type="project" value="InterPro"/>
</dbReference>
<dbReference type="PANTHER" id="PTHR30093">
    <property type="entry name" value="GENERAL SECRETION PATHWAY PROTEIN G"/>
    <property type="match status" value="1"/>
</dbReference>
<evidence type="ECO:0000313" key="8">
    <source>
        <dbReference type="EMBL" id="AEB33771.1"/>
    </source>
</evidence>
<evidence type="ECO:0000313" key="10">
    <source>
        <dbReference type="EMBL" id="AEB33781.1"/>
    </source>
</evidence>
<reference evidence="7" key="3">
    <citation type="journal article" date="2011" name="Gene">
        <title>Comparative analyses of the Moraxella catarrhalis type-IV pilus structural subunit PilA.</title>
        <authorList>
            <person name="Luke-Marshall N.R."/>
            <person name="Sauberan S.L."/>
            <person name="Campagnari A.A."/>
        </authorList>
    </citation>
    <scope>NUCLEOTIDE SEQUENCE</scope>
    <source>
        <strain evidence="7">039HF</strain>
        <strain evidence="8">084HF</strain>
        <strain evidence="9">51P9</strain>
        <strain evidence="11">7565</strain>
        <strain evidence="10">81P26</strain>
    </source>
</reference>
<dbReference type="Gene3D" id="3.30.700.10">
    <property type="entry name" value="Glycoprotein, Type 4 Pilin"/>
    <property type="match status" value="1"/>
</dbReference>
<evidence type="ECO:0000256" key="5">
    <source>
        <dbReference type="SAM" id="Phobius"/>
    </source>
</evidence>
<organism evidence="6">
    <name type="scientific">Moraxella catarrhalis</name>
    <name type="common">Branhamella catarrhalis</name>
    <dbReference type="NCBI Taxonomy" id="480"/>
    <lineage>
        <taxon>Bacteria</taxon>
        <taxon>Pseudomonadati</taxon>
        <taxon>Pseudomonadota</taxon>
        <taxon>Gammaproteobacteria</taxon>
        <taxon>Moraxellales</taxon>
        <taxon>Moraxellaceae</taxon>
        <taxon>Moraxella</taxon>
    </lineage>
</organism>
<dbReference type="SUPFAM" id="SSF54523">
    <property type="entry name" value="Pili subunits"/>
    <property type="match status" value="1"/>
</dbReference>
<dbReference type="PANTHER" id="PTHR30093:SF34">
    <property type="entry name" value="PREPILIN PEPTIDASE-DEPENDENT PROTEIN D"/>
    <property type="match status" value="1"/>
</dbReference>
<dbReference type="NCBIfam" id="TIGR02532">
    <property type="entry name" value="IV_pilin_GFxxxE"/>
    <property type="match status" value="1"/>
</dbReference>
<dbReference type="AlphaFoldDB" id="Q5URQ8"/>
<keyword evidence="5" id="KW-1133">Transmembrane helix</keyword>
<evidence type="ECO:0000256" key="2">
    <source>
        <dbReference type="ARBA" id="ARBA00011156"/>
    </source>
</evidence>
<dbReference type="InterPro" id="IPR001082">
    <property type="entry name" value="Pilin"/>
</dbReference>
<evidence type="ECO:0000256" key="4">
    <source>
        <dbReference type="RuleBase" id="RU000389"/>
    </source>
</evidence>